<dbReference type="Pfam" id="PF08718">
    <property type="entry name" value="GLTP"/>
    <property type="match status" value="1"/>
</dbReference>
<proteinExistence type="predicted"/>
<name>A0A9N7RFT5_STRHE</name>
<dbReference type="Proteomes" id="UP001153555">
    <property type="component" value="Unassembled WGS sequence"/>
</dbReference>
<dbReference type="EMBL" id="CACSLK010027752">
    <property type="protein sequence ID" value="CAA0828693.1"/>
    <property type="molecule type" value="Genomic_DNA"/>
</dbReference>
<dbReference type="GO" id="GO:1902387">
    <property type="term" value="F:ceramide 1-phosphate binding"/>
    <property type="evidence" value="ECO:0007669"/>
    <property type="project" value="TreeGrafter"/>
</dbReference>
<organism evidence="2 3">
    <name type="scientific">Striga hermonthica</name>
    <name type="common">Purple witchweed</name>
    <name type="synonym">Buchnera hermonthica</name>
    <dbReference type="NCBI Taxonomy" id="68872"/>
    <lineage>
        <taxon>Eukaryota</taxon>
        <taxon>Viridiplantae</taxon>
        <taxon>Streptophyta</taxon>
        <taxon>Embryophyta</taxon>
        <taxon>Tracheophyta</taxon>
        <taxon>Spermatophyta</taxon>
        <taxon>Magnoliopsida</taxon>
        <taxon>eudicotyledons</taxon>
        <taxon>Gunneridae</taxon>
        <taxon>Pentapetalae</taxon>
        <taxon>asterids</taxon>
        <taxon>lamiids</taxon>
        <taxon>Lamiales</taxon>
        <taxon>Orobanchaceae</taxon>
        <taxon>Buchnereae</taxon>
        <taxon>Striga</taxon>
    </lineage>
</organism>
<dbReference type="OrthoDB" id="116883at2759"/>
<protein>
    <submittedName>
        <fullName evidence="2">Accelerated cell death 11</fullName>
    </submittedName>
</protein>
<dbReference type="PANTHER" id="PTHR10219:SF43">
    <property type="entry name" value="GLYCOLIPID TRANSFER PROTEIN DOMAIN-CONTAINING PROTEIN"/>
    <property type="match status" value="1"/>
</dbReference>
<evidence type="ECO:0000313" key="3">
    <source>
        <dbReference type="Proteomes" id="UP001153555"/>
    </source>
</evidence>
<comment type="caution">
    <text evidence="2">The sequence shown here is derived from an EMBL/GenBank/DDBJ whole genome shotgun (WGS) entry which is preliminary data.</text>
</comment>
<reference evidence="2" key="1">
    <citation type="submission" date="2019-12" db="EMBL/GenBank/DDBJ databases">
        <authorList>
            <person name="Scholes J."/>
        </authorList>
    </citation>
    <scope>NUCLEOTIDE SEQUENCE</scope>
</reference>
<keyword evidence="3" id="KW-1185">Reference proteome</keyword>
<dbReference type="Gene3D" id="1.10.3520.10">
    <property type="entry name" value="Glycolipid transfer protein"/>
    <property type="match status" value="1"/>
</dbReference>
<sequence>MNKGNFGLLPNQSFYASPCELDCVAKVRDLEAASKSISVFLVMVDGDIEANCVRTAGSHTRNLLGVKRGIVMFNVLFEHIISSEGNSLKGPASKAYVQVFSPYHAWAIIKAVAAGMLPFLLRPAAG</sequence>
<accession>A0A9N7RFT5</accession>
<feature type="domain" description="Glycolipid transfer protein" evidence="1">
    <location>
        <begin position="17"/>
        <end position="116"/>
    </location>
</feature>
<dbReference type="PANTHER" id="PTHR10219">
    <property type="entry name" value="GLYCOLIPID TRANSFER PROTEIN-RELATED"/>
    <property type="match status" value="1"/>
</dbReference>
<dbReference type="GO" id="GO:0016020">
    <property type="term" value="C:membrane"/>
    <property type="evidence" value="ECO:0007669"/>
    <property type="project" value="TreeGrafter"/>
</dbReference>
<dbReference type="GO" id="GO:1902388">
    <property type="term" value="F:ceramide 1-phosphate transfer activity"/>
    <property type="evidence" value="ECO:0007669"/>
    <property type="project" value="TreeGrafter"/>
</dbReference>
<dbReference type="InterPro" id="IPR036497">
    <property type="entry name" value="GLTP_sf"/>
</dbReference>
<evidence type="ECO:0000313" key="2">
    <source>
        <dbReference type="EMBL" id="CAA0828693.1"/>
    </source>
</evidence>
<dbReference type="SUPFAM" id="SSF110004">
    <property type="entry name" value="Glycolipid transfer protein, GLTP"/>
    <property type="match status" value="1"/>
</dbReference>
<dbReference type="GO" id="GO:0005829">
    <property type="term" value="C:cytosol"/>
    <property type="evidence" value="ECO:0007669"/>
    <property type="project" value="TreeGrafter"/>
</dbReference>
<gene>
    <name evidence="2" type="ORF">SHERM_24388</name>
</gene>
<evidence type="ECO:0000259" key="1">
    <source>
        <dbReference type="Pfam" id="PF08718"/>
    </source>
</evidence>
<dbReference type="AlphaFoldDB" id="A0A9N7RFT5"/>
<dbReference type="InterPro" id="IPR014830">
    <property type="entry name" value="Glycolipid_transfer_prot_dom"/>
</dbReference>